<gene>
    <name evidence="1" type="ORF">B0T15DRAFT_545188</name>
</gene>
<evidence type="ECO:0000313" key="2">
    <source>
        <dbReference type="Proteomes" id="UP001273166"/>
    </source>
</evidence>
<organism evidence="1 2">
    <name type="scientific">Chaetomium strumarium</name>
    <dbReference type="NCBI Taxonomy" id="1170767"/>
    <lineage>
        <taxon>Eukaryota</taxon>
        <taxon>Fungi</taxon>
        <taxon>Dikarya</taxon>
        <taxon>Ascomycota</taxon>
        <taxon>Pezizomycotina</taxon>
        <taxon>Sordariomycetes</taxon>
        <taxon>Sordariomycetidae</taxon>
        <taxon>Sordariales</taxon>
        <taxon>Chaetomiaceae</taxon>
        <taxon>Chaetomium</taxon>
    </lineage>
</organism>
<dbReference type="EMBL" id="JAUDZG010000001">
    <property type="protein sequence ID" value="KAK3309406.1"/>
    <property type="molecule type" value="Genomic_DNA"/>
</dbReference>
<accession>A0AAJ0M541</accession>
<comment type="caution">
    <text evidence="1">The sequence shown here is derived from an EMBL/GenBank/DDBJ whole genome shotgun (WGS) entry which is preliminary data.</text>
</comment>
<dbReference type="AlphaFoldDB" id="A0AAJ0M541"/>
<dbReference type="Proteomes" id="UP001273166">
    <property type="component" value="Unassembled WGS sequence"/>
</dbReference>
<keyword evidence="2" id="KW-1185">Reference proteome</keyword>
<reference evidence="1" key="2">
    <citation type="submission" date="2023-06" db="EMBL/GenBank/DDBJ databases">
        <authorList>
            <consortium name="Lawrence Berkeley National Laboratory"/>
            <person name="Mondo S.J."/>
            <person name="Hensen N."/>
            <person name="Bonometti L."/>
            <person name="Westerberg I."/>
            <person name="Brannstrom I.O."/>
            <person name="Guillou S."/>
            <person name="Cros-Aarteil S."/>
            <person name="Calhoun S."/>
            <person name="Haridas S."/>
            <person name="Kuo A."/>
            <person name="Pangilinan J."/>
            <person name="Riley R."/>
            <person name="Labutti K."/>
            <person name="Andreopoulos B."/>
            <person name="Lipzen A."/>
            <person name="Chen C."/>
            <person name="Yanf M."/>
            <person name="Daum C."/>
            <person name="Ng V."/>
            <person name="Clum A."/>
            <person name="Steindorff A."/>
            <person name="Ohm R."/>
            <person name="Martin F."/>
            <person name="Silar P."/>
            <person name="Natvig D."/>
            <person name="Lalanne C."/>
            <person name="Gautier V."/>
            <person name="Ament-Velasquez S.L."/>
            <person name="Kruys A."/>
            <person name="Hutchinson M.I."/>
            <person name="Powell A.J."/>
            <person name="Barry K."/>
            <person name="Miller A.N."/>
            <person name="Grigoriev I.V."/>
            <person name="Debuchy R."/>
            <person name="Gladieux P."/>
            <person name="Thoren M.H."/>
            <person name="Johannesson H."/>
        </authorList>
    </citation>
    <scope>NUCLEOTIDE SEQUENCE</scope>
    <source>
        <strain evidence="1">CBS 333.67</strain>
    </source>
</reference>
<proteinExistence type="predicted"/>
<reference evidence="1" key="1">
    <citation type="journal article" date="2023" name="Mol. Phylogenet. Evol.">
        <title>Genome-scale phylogeny and comparative genomics of the fungal order Sordariales.</title>
        <authorList>
            <person name="Hensen N."/>
            <person name="Bonometti L."/>
            <person name="Westerberg I."/>
            <person name="Brannstrom I.O."/>
            <person name="Guillou S."/>
            <person name="Cros-Aarteil S."/>
            <person name="Calhoun S."/>
            <person name="Haridas S."/>
            <person name="Kuo A."/>
            <person name="Mondo S."/>
            <person name="Pangilinan J."/>
            <person name="Riley R."/>
            <person name="LaButti K."/>
            <person name="Andreopoulos B."/>
            <person name="Lipzen A."/>
            <person name="Chen C."/>
            <person name="Yan M."/>
            <person name="Daum C."/>
            <person name="Ng V."/>
            <person name="Clum A."/>
            <person name="Steindorff A."/>
            <person name="Ohm R.A."/>
            <person name="Martin F."/>
            <person name="Silar P."/>
            <person name="Natvig D.O."/>
            <person name="Lalanne C."/>
            <person name="Gautier V."/>
            <person name="Ament-Velasquez S.L."/>
            <person name="Kruys A."/>
            <person name="Hutchinson M.I."/>
            <person name="Powell A.J."/>
            <person name="Barry K."/>
            <person name="Miller A.N."/>
            <person name="Grigoriev I.V."/>
            <person name="Debuchy R."/>
            <person name="Gladieux P."/>
            <person name="Hiltunen Thoren M."/>
            <person name="Johannesson H."/>
        </authorList>
    </citation>
    <scope>NUCLEOTIDE SEQUENCE</scope>
    <source>
        <strain evidence="1">CBS 333.67</strain>
    </source>
</reference>
<dbReference type="GeneID" id="87888950"/>
<protein>
    <submittedName>
        <fullName evidence="1">Uncharacterized protein</fullName>
    </submittedName>
</protein>
<name>A0AAJ0M541_9PEZI</name>
<sequence>MLATGDNHLLMLNAEPPKKKILEFLQANYKAVQKTGETTRDRWHKTDWEKVAKDPKSIAFPREDWIHHHDAEKHADALFDETVKKVTQPELWGDGKVLPVGPIPVAVWG</sequence>
<dbReference type="RefSeq" id="XP_062725186.1">
    <property type="nucleotide sequence ID" value="XM_062870121.1"/>
</dbReference>
<evidence type="ECO:0000313" key="1">
    <source>
        <dbReference type="EMBL" id="KAK3309406.1"/>
    </source>
</evidence>